<evidence type="ECO:0000313" key="3">
    <source>
        <dbReference type="EnsemblMetazoa" id="ISCW014691-PA"/>
    </source>
</evidence>
<gene>
    <name evidence="2" type="ORF">IscW_ISCW014691</name>
</gene>
<evidence type="ECO:0000313" key="4">
    <source>
        <dbReference type="Proteomes" id="UP000001555"/>
    </source>
</evidence>
<evidence type="ECO:0000256" key="1">
    <source>
        <dbReference type="SAM" id="MobiDB-lite"/>
    </source>
</evidence>
<dbReference type="EMBL" id="ABJB011000816">
    <property type="status" value="NOT_ANNOTATED_CDS"/>
    <property type="molecule type" value="Genomic_DNA"/>
</dbReference>
<feature type="non-terminal residue" evidence="2">
    <location>
        <position position="1"/>
    </location>
</feature>
<dbReference type="HOGENOM" id="CLU_2678075_0_0_1"/>
<evidence type="ECO:0000313" key="2">
    <source>
        <dbReference type="EMBL" id="EEC19042.1"/>
    </source>
</evidence>
<dbReference type="AlphaFoldDB" id="B7QJM0"/>
<proteinExistence type="predicted"/>
<feature type="compositionally biased region" description="Polar residues" evidence="1">
    <location>
        <begin position="44"/>
        <end position="56"/>
    </location>
</feature>
<reference evidence="2 4" key="1">
    <citation type="submission" date="2008-03" db="EMBL/GenBank/DDBJ databases">
        <title>Annotation of Ixodes scapularis.</title>
        <authorList>
            <consortium name="Ixodes scapularis Genome Project Consortium"/>
            <person name="Caler E."/>
            <person name="Hannick L.I."/>
            <person name="Bidwell S."/>
            <person name="Joardar V."/>
            <person name="Thiagarajan M."/>
            <person name="Amedeo P."/>
            <person name="Galinsky K.J."/>
            <person name="Schobel S."/>
            <person name="Inman J."/>
            <person name="Hostetler J."/>
            <person name="Miller J."/>
            <person name="Hammond M."/>
            <person name="Megy K."/>
            <person name="Lawson D."/>
            <person name="Kodira C."/>
            <person name="Sutton G."/>
            <person name="Meyer J."/>
            <person name="Hill C.A."/>
            <person name="Birren B."/>
            <person name="Nene V."/>
            <person name="Collins F."/>
            <person name="Alarcon-Chaidez F."/>
            <person name="Wikel S."/>
            <person name="Strausberg R."/>
        </authorList>
    </citation>
    <scope>NUCLEOTIDE SEQUENCE [LARGE SCALE GENOMIC DNA]</scope>
    <source>
        <strain evidence="4">Wikel</strain>
        <strain evidence="2">Wikel colony</strain>
    </source>
</reference>
<organism>
    <name type="scientific">Ixodes scapularis</name>
    <name type="common">Black-legged tick</name>
    <name type="synonym">Deer tick</name>
    <dbReference type="NCBI Taxonomy" id="6945"/>
    <lineage>
        <taxon>Eukaryota</taxon>
        <taxon>Metazoa</taxon>
        <taxon>Ecdysozoa</taxon>
        <taxon>Arthropoda</taxon>
        <taxon>Chelicerata</taxon>
        <taxon>Arachnida</taxon>
        <taxon>Acari</taxon>
        <taxon>Parasitiformes</taxon>
        <taxon>Ixodida</taxon>
        <taxon>Ixodoidea</taxon>
        <taxon>Ixodidae</taxon>
        <taxon>Ixodinae</taxon>
        <taxon>Ixodes</taxon>
    </lineage>
</organism>
<feature type="region of interest" description="Disordered" evidence="1">
    <location>
        <begin position="1"/>
        <end position="30"/>
    </location>
</feature>
<dbReference type="Proteomes" id="UP000001555">
    <property type="component" value="Unassembled WGS sequence"/>
</dbReference>
<keyword evidence="4" id="KW-1185">Reference proteome</keyword>
<dbReference type="EnsemblMetazoa" id="ISCW014691-RA">
    <property type="protein sequence ID" value="ISCW014691-PA"/>
    <property type="gene ID" value="ISCW014691"/>
</dbReference>
<name>B7QJM0_IXOSC</name>
<feature type="region of interest" description="Disordered" evidence="1">
    <location>
        <begin position="42"/>
        <end position="75"/>
    </location>
</feature>
<feature type="non-terminal residue" evidence="2">
    <location>
        <position position="75"/>
    </location>
</feature>
<accession>B7QJM0</accession>
<dbReference type="PaxDb" id="6945-B7QJM0"/>
<protein>
    <submittedName>
        <fullName evidence="2 3">Uncharacterized protein</fullName>
    </submittedName>
</protein>
<sequence length="75" mass="7513">PPAGSRCAPARTAMWASSASPAPQASDTTRPGAVAFRDACPATATDTPSSANQTLVGPTADVRAGHPRNAICRPV</sequence>
<feature type="compositionally biased region" description="Low complexity" evidence="1">
    <location>
        <begin position="16"/>
        <end position="26"/>
    </location>
</feature>
<dbReference type="EMBL" id="DS953281">
    <property type="protein sequence ID" value="EEC19042.1"/>
    <property type="molecule type" value="Genomic_DNA"/>
</dbReference>
<reference evidence="3" key="2">
    <citation type="submission" date="2020-05" db="UniProtKB">
        <authorList>
            <consortium name="EnsemblMetazoa"/>
        </authorList>
    </citation>
    <scope>IDENTIFICATION</scope>
    <source>
        <strain evidence="3">wikel</strain>
    </source>
</reference>
<dbReference type="VEuPathDB" id="VectorBase:ISCW014691"/>
<dbReference type="InParanoid" id="B7QJM0"/>